<dbReference type="EnsemblMetazoa" id="ACUA018444-RA">
    <property type="protein sequence ID" value="ACUA018444-PA"/>
    <property type="gene ID" value="ACUA018444"/>
</dbReference>
<dbReference type="EMBL" id="AXCM01001549">
    <property type="status" value="NOT_ANNOTATED_CDS"/>
    <property type="molecule type" value="Genomic_DNA"/>
</dbReference>
<feature type="region of interest" description="Disordered" evidence="1">
    <location>
        <begin position="31"/>
        <end position="70"/>
    </location>
</feature>
<dbReference type="AlphaFoldDB" id="A0A182MHK5"/>
<organism evidence="2 3">
    <name type="scientific">Anopheles culicifacies</name>
    <dbReference type="NCBI Taxonomy" id="139723"/>
    <lineage>
        <taxon>Eukaryota</taxon>
        <taxon>Metazoa</taxon>
        <taxon>Ecdysozoa</taxon>
        <taxon>Arthropoda</taxon>
        <taxon>Hexapoda</taxon>
        <taxon>Insecta</taxon>
        <taxon>Pterygota</taxon>
        <taxon>Neoptera</taxon>
        <taxon>Endopterygota</taxon>
        <taxon>Diptera</taxon>
        <taxon>Nematocera</taxon>
        <taxon>Culicoidea</taxon>
        <taxon>Culicidae</taxon>
        <taxon>Anophelinae</taxon>
        <taxon>Anopheles</taxon>
        <taxon>culicifacies species complex</taxon>
    </lineage>
</organism>
<proteinExistence type="predicted"/>
<dbReference type="VEuPathDB" id="VectorBase:ACUA018444"/>
<reference evidence="3" key="1">
    <citation type="submission" date="2013-09" db="EMBL/GenBank/DDBJ databases">
        <title>The Genome Sequence of Anopheles culicifacies species A.</title>
        <authorList>
            <consortium name="The Broad Institute Genomics Platform"/>
            <person name="Neafsey D.E."/>
            <person name="Besansky N."/>
            <person name="Howell P."/>
            <person name="Walton C."/>
            <person name="Young S.K."/>
            <person name="Zeng Q."/>
            <person name="Gargeya S."/>
            <person name="Fitzgerald M."/>
            <person name="Haas B."/>
            <person name="Abouelleil A."/>
            <person name="Allen A.W."/>
            <person name="Alvarado L."/>
            <person name="Arachchi H.M."/>
            <person name="Berlin A.M."/>
            <person name="Chapman S.B."/>
            <person name="Gainer-Dewar J."/>
            <person name="Goldberg J."/>
            <person name="Griggs A."/>
            <person name="Gujja S."/>
            <person name="Hansen M."/>
            <person name="Howarth C."/>
            <person name="Imamovic A."/>
            <person name="Ireland A."/>
            <person name="Larimer J."/>
            <person name="McCowan C."/>
            <person name="Murphy C."/>
            <person name="Pearson M."/>
            <person name="Poon T.W."/>
            <person name="Priest M."/>
            <person name="Roberts A."/>
            <person name="Saif S."/>
            <person name="Shea T."/>
            <person name="Sisk P."/>
            <person name="Sykes S."/>
            <person name="Wortman J."/>
            <person name="Nusbaum C."/>
            <person name="Birren B."/>
        </authorList>
    </citation>
    <scope>NUCLEOTIDE SEQUENCE [LARGE SCALE GENOMIC DNA]</scope>
    <source>
        <strain evidence="3">A-37</strain>
    </source>
</reference>
<name>A0A182MHK5_9DIPT</name>
<keyword evidence="3" id="KW-1185">Reference proteome</keyword>
<evidence type="ECO:0000313" key="3">
    <source>
        <dbReference type="Proteomes" id="UP000075883"/>
    </source>
</evidence>
<dbReference type="Proteomes" id="UP000075883">
    <property type="component" value="Unassembled WGS sequence"/>
</dbReference>
<evidence type="ECO:0000313" key="2">
    <source>
        <dbReference type="EnsemblMetazoa" id="ACUA018444-PA"/>
    </source>
</evidence>
<evidence type="ECO:0000256" key="1">
    <source>
        <dbReference type="SAM" id="MobiDB-lite"/>
    </source>
</evidence>
<reference evidence="2" key="2">
    <citation type="submission" date="2020-05" db="UniProtKB">
        <authorList>
            <consortium name="EnsemblMetazoa"/>
        </authorList>
    </citation>
    <scope>IDENTIFICATION</scope>
    <source>
        <strain evidence="2">A-37</strain>
    </source>
</reference>
<feature type="compositionally biased region" description="Polar residues" evidence="1">
    <location>
        <begin position="36"/>
        <end position="54"/>
    </location>
</feature>
<accession>A0A182MHK5</accession>
<protein>
    <submittedName>
        <fullName evidence="2">Uncharacterized protein</fullName>
    </submittedName>
</protein>
<sequence>MTGICIVYRGQSEQPESIEVLRCQSEQPESIGVLRSRSQQPESIGLLRSQSEQPESIGATGVDRSTRSESIGVLRSRSEYSGVNRSTQAWMEIRSQIRSSIGVEVGFQSVESEWIREDTPELPSLLQIMKLYYR</sequence>